<keyword evidence="3" id="KW-1185">Reference proteome</keyword>
<evidence type="ECO:0000313" key="2">
    <source>
        <dbReference type="EMBL" id="CAL8081526.1"/>
    </source>
</evidence>
<keyword evidence="1" id="KW-0812">Transmembrane</keyword>
<keyword evidence="1" id="KW-1133">Transmembrane helix</keyword>
<feature type="transmembrane region" description="Helical" evidence="1">
    <location>
        <begin position="155"/>
        <end position="178"/>
    </location>
</feature>
<accession>A0ABP1PXG1</accession>
<feature type="transmembrane region" description="Helical" evidence="1">
    <location>
        <begin position="67"/>
        <end position="93"/>
    </location>
</feature>
<feature type="transmembrane region" description="Helical" evidence="1">
    <location>
        <begin position="190"/>
        <end position="211"/>
    </location>
</feature>
<feature type="transmembrane region" description="Helical" evidence="1">
    <location>
        <begin position="125"/>
        <end position="143"/>
    </location>
</feature>
<protein>
    <submittedName>
        <fullName evidence="2">Uncharacterized protein</fullName>
    </submittedName>
</protein>
<evidence type="ECO:0000256" key="1">
    <source>
        <dbReference type="SAM" id="Phobius"/>
    </source>
</evidence>
<gene>
    <name evidence="2" type="ORF">ODALV1_LOCUS4945</name>
</gene>
<keyword evidence="1" id="KW-0472">Membrane</keyword>
<evidence type="ECO:0000313" key="3">
    <source>
        <dbReference type="Proteomes" id="UP001642540"/>
    </source>
</evidence>
<organism evidence="2 3">
    <name type="scientific">Orchesella dallaii</name>
    <dbReference type="NCBI Taxonomy" id="48710"/>
    <lineage>
        <taxon>Eukaryota</taxon>
        <taxon>Metazoa</taxon>
        <taxon>Ecdysozoa</taxon>
        <taxon>Arthropoda</taxon>
        <taxon>Hexapoda</taxon>
        <taxon>Collembola</taxon>
        <taxon>Entomobryomorpha</taxon>
        <taxon>Entomobryoidea</taxon>
        <taxon>Orchesellidae</taxon>
        <taxon>Orchesellinae</taxon>
        <taxon>Orchesella</taxon>
    </lineage>
</organism>
<name>A0ABP1PXG1_9HEXA</name>
<dbReference type="EMBL" id="CAXLJM020000015">
    <property type="protein sequence ID" value="CAL8081526.1"/>
    <property type="molecule type" value="Genomic_DNA"/>
</dbReference>
<reference evidence="2 3" key="1">
    <citation type="submission" date="2024-08" db="EMBL/GenBank/DDBJ databases">
        <authorList>
            <person name="Cucini C."/>
            <person name="Frati F."/>
        </authorList>
    </citation>
    <scope>NUCLEOTIDE SEQUENCE [LARGE SCALE GENOMIC DNA]</scope>
</reference>
<dbReference type="Proteomes" id="UP001642540">
    <property type="component" value="Unassembled WGS sequence"/>
</dbReference>
<sequence>MFLLSNKYLRLKSTPSKISVYFYNLFQRNTGILVLLTILLSKTKMLPAASGNQPPTYRKTSETCFRVTVFLLSFLSVIISLVRFVAIGCIIVNSPDYTSTETEDSSLATCRFDLPEELPLENLVILYYGLTLCSWISAAILVYQEDAIYTDTRIALLFFSKYLIGCSILGEAIAGIVYSIICLNELLNNYWIFIMLGIFIISDIIFFYQLYKKGNLIKKIVKEVGCPPFII</sequence>
<comment type="caution">
    <text evidence="2">The sequence shown here is derived from an EMBL/GenBank/DDBJ whole genome shotgun (WGS) entry which is preliminary data.</text>
</comment>
<proteinExistence type="predicted"/>